<evidence type="ECO:0000313" key="3">
    <source>
        <dbReference type="EMBL" id="API59212.1"/>
    </source>
</evidence>
<protein>
    <submittedName>
        <fullName evidence="3">Folate-binding protein YgfZ</fullName>
    </submittedName>
</protein>
<dbReference type="Pfam" id="PF25455">
    <property type="entry name" value="Beta-barrel_CAF17_C"/>
    <property type="match status" value="1"/>
</dbReference>
<dbReference type="RefSeq" id="WP_072596761.1">
    <property type="nucleotide sequence ID" value="NZ_CP018221.1"/>
</dbReference>
<keyword evidence="4" id="KW-1185">Reference proteome</keyword>
<dbReference type="OrthoDB" id="9796287at2"/>
<dbReference type="AlphaFoldDB" id="A0A1L3ZU93"/>
<proteinExistence type="predicted"/>
<dbReference type="KEGG" id="sphj:BSL82_07735"/>
<dbReference type="EMBL" id="CP018221">
    <property type="protein sequence ID" value="API59212.1"/>
    <property type="molecule type" value="Genomic_DNA"/>
</dbReference>
<gene>
    <name evidence="3" type="ORF">BSL82_07735</name>
</gene>
<dbReference type="STRING" id="1921510.BSL82_07735"/>
<evidence type="ECO:0000313" key="4">
    <source>
        <dbReference type="Proteomes" id="UP000182063"/>
    </source>
</evidence>
<dbReference type="InterPro" id="IPR017703">
    <property type="entry name" value="YgfZ/GCV_T_CS"/>
</dbReference>
<dbReference type="InterPro" id="IPR045179">
    <property type="entry name" value="YgfZ/GcvT"/>
</dbReference>
<evidence type="ECO:0000256" key="1">
    <source>
        <dbReference type="ARBA" id="ARBA00022946"/>
    </source>
</evidence>
<reference evidence="4" key="1">
    <citation type="submission" date="2016-11" db="EMBL/GenBank/DDBJ databases">
        <title>Complete Genome Sequence of alachlor-degrading Sphingomonas sp. strain JJ-A5.</title>
        <authorList>
            <person name="Lee H."/>
            <person name="Ka J.-O."/>
        </authorList>
    </citation>
    <scope>NUCLEOTIDE SEQUENCE [LARGE SCALE GENOMIC DNA]</scope>
    <source>
        <strain evidence="4">JJ-A5</strain>
    </source>
</reference>
<dbReference type="Proteomes" id="UP000182063">
    <property type="component" value="Chromosome"/>
</dbReference>
<sequence length="262" mass="28265">MPNTTLSNRAVIRLSGEGVRDFLQGLVTNDVALLAPARPVWAGLLSAQGKALFDFILWADGEDVLIDCEAARADELAKRLTLYRLRRPIVIGRGDALAVHWSAEGEAGSPDPRLAALGRRWIAPADGEAADYDERRIALGVAEGTAELGVDKTLWLEANAVELNGVSFSKGCYVGQENTARMHHRDKLRRRLLPVKIVGAPGDEAELRTGEGKAAGELRSQVGDVGMAWLRMEHADGVLTVGSAEAEVIWPQWLQDQTAASA</sequence>
<evidence type="ECO:0000259" key="2">
    <source>
        <dbReference type="Pfam" id="PF25455"/>
    </source>
</evidence>
<dbReference type="InterPro" id="IPR027266">
    <property type="entry name" value="TrmE/GcvT-like"/>
</dbReference>
<keyword evidence="1" id="KW-0809">Transit peptide</keyword>
<accession>A0A1L3ZU93</accession>
<dbReference type="NCBIfam" id="TIGR03317">
    <property type="entry name" value="ygfZ_signature"/>
    <property type="match status" value="1"/>
</dbReference>
<dbReference type="GO" id="GO:0016226">
    <property type="term" value="P:iron-sulfur cluster assembly"/>
    <property type="evidence" value="ECO:0007669"/>
    <property type="project" value="TreeGrafter"/>
</dbReference>
<dbReference type="Gene3D" id="3.30.1360.120">
    <property type="entry name" value="Probable tRNA modification gtpase trme, domain 1"/>
    <property type="match status" value="2"/>
</dbReference>
<organism evidence="3 4">
    <name type="scientific">Tardibacter chloracetimidivorans</name>
    <dbReference type="NCBI Taxonomy" id="1921510"/>
    <lineage>
        <taxon>Bacteria</taxon>
        <taxon>Pseudomonadati</taxon>
        <taxon>Pseudomonadota</taxon>
        <taxon>Alphaproteobacteria</taxon>
        <taxon>Sphingomonadales</taxon>
        <taxon>Sphingomonadaceae</taxon>
        <taxon>Tardibacter</taxon>
    </lineage>
</organism>
<dbReference type="SUPFAM" id="SSF103025">
    <property type="entry name" value="Folate-binding domain"/>
    <property type="match status" value="1"/>
</dbReference>
<name>A0A1L3ZU93_9SPHN</name>
<dbReference type="InterPro" id="IPR057460">
    <property type="entry name" value="CAF17_C"/>
</dbReference>
<dbReference type="PANTHER" id="PTHR22602:SF0">
    <property type="entry name" value="TRANSFERASE CAF17, MITOCHONDRIAL-RELATED"/>
    <property type="match status" value="1"/>
</dbReference>
<dbReference type="PANTHER" id="PTHR22602">
    <property type="entry name" value="TRANSFERASE CAF17, MITOCHONDRIAL-RELATED"/>
    <property type="match status" value="1"/>
</dbReference>
<feature type="domain" description="CAF17 C-terminal" evidence="2">
    <location>
        <begin position="189"/>
        <end position="255"/>
    </location>
</feature>